<accession>A0A7S4QQ25</accession>
<dbReference type="PANTHER" id="PTHR23112:SF0">
    <property type="entry name" value="TRANSMEMBRANE PROTEIN 116"/>
    <property type="match status" value="1"/>
</dbReference>
<evidence type="ECO:0000256" key="2">
    <source>
        <dbReference type="ARBA" id="ARBA00022692"/>
    </source>
</evidence>
<feature type="transmembrane region" description="Helical" evidence="6">
    <location>
        <begin position="328"/>
        <end position="348"/>
    </location>
</feature>
<feature type="compositionally biased region" description="Basic and acidic residues" evidence="5">
    <location>
        <begin position="498"/>
        <end position="524"/>
    </location>
</feature>
<feature type="compositionally biased region" description="Basic residues" evidence="5">
    <location>
        <begin position="315"/>
        <end position="325"/>
    </location>
</feature>
<feature type="region of interest" description="Disordered" evidence="5">
    <location>
        <begin position="246"/>
        <end position="325"/>
    </location>
</feature>
<evidence type="ECO:0000256" key="6">
    <source>
        <dbReference type="SAM" id="Phobius"/>
    </source>
</evidence>
<dbReference type="SUPFAM" id="SSF81321">
    <property type="entry name" value="Family A G protein-coupled receptor-like"/>
    <property type="match status" value="1"/>
</dbReference>
<feature type="transmembrane region" description="Helical" evidence="6">
    <location>
        <begin position="185"/>
        <end position="206"/>
    </location>
</feature>
<feature type="compositionally biased region" description="Basic and acidic residues" evidence="5">
    <location>
        <begin position="288"/>
        <end position="297"/>
    </location>
</feature>
<dbReference type="Gene3D" id="1.20.1070.10">
    <property type="entry name" value="Rhodopsin 7-helix transmembrane proteins"/>
    <property type="match status" value="1"/>
</dbReference>
<feature type="transmembrane region" description="Helical" evidence="6">
    <location>
        <begin position="360"/>
        <end position="383"/>
    </location>
</feature>
<dbReference type="AlphaFoldDB" id="A0A7S4QQ25"/>
<dbReference type="EMBL" id="HBNS01007607">
    <property type="protein sequence ID" value="CAE4590441.1"/>
    <property type="molecule type" value="Transcribed_RNA"/>
</dbReference>
<feature type="transmembrane region" description="Helical" evidence="6">
    <location>
        <begin position="12"/>
        <end position="35"/>
    </location>
</feature>
<feature type="transmembrane region" description="Helical" evidence="6">
    <location>
        <begin position="131"/>
        <end position="149"/>
    </location>
</feature>
<dbReference type="PANTHER" id="PTHR23112">
    <property type="entry name" value="G PROTEIN-COUPLED RECEPTOR 157-RELATED"/>
    <property type="match status" value="1"/>
</dbReference>
<reference evidence="7" key="1">
    <citation type="submission" date="2021-01" db="EMBL/GenBank/DDBJ databases">
        <authorList>
            <person name="Corre E."/>
            <person name="Pelletier E."/>
            <person name="Niang G."/>
            <person name="Scheremetjew M."/>
            <person name="Finn R."/>
            <person name="Kale V."/>
            <person name="Holt S."/>
            <person name="Cochrane G."/>
            <person name="Meng A."/>
            <person name="Brown T."/>
            <person name="Cohen L."/>
        </authorList>
    </citation>
    <scope>NUCLEOTIDE SEQUENCE</scope>
    <source>
        <strain evidence="7">GSO104</strain>
    </source>
</reference>
<feature type="compositionally biased region" description="Acidic residues" evidence="5">
    <location>
        <begin position="248"/>
        <end position="263"/>
    </location>
</feature>
<evidence type="ECO:0000256" key="5">
    <source>
        <dbReference type="SAM" id="MobiDB-lite"/>
    </source>
</evidence>
<dbReference type="GO" id="GO:0005886">
    <property type="term" value="C:plasma membrane"/>
    <property type="evidence" value="ECO:0007669"/>
    <property type="project" value="TreeGrafter"/>
</dbReference>
<protein>
    <submittedName>
        <fullName evidence="7">Uncharacterized protein</fullName>
    </submittedName>
</protein>
<evidence type="ECO:0000256" key="3">
    <source>
        <dbReference type="ARBA" id="ARBA00022989"/>
    </source>
</evidence>
<feature type="region of interest" description="Disordered" evidence="5">
    <location>
        <begin position="418"/>
        <end position="437"/>
    </location>
</feature>
<feature type="transmembrane region" description="Helical" evidence="6">
    <location>
        <begin position="102"/>
        <end position="119"/>
    </location>
</feature>
<keyword evidence="4 6" id="KW-0472">Membrane</keyword>
<feature type="region of interest" description="Disordered" evidence="5">
    <location>
        <begin position="497"/>
        <end position="524"/>
    </location>
</feature>
<evidence type="ECO:0000313" key="7">
    <source>
        <dbReference type="EMBL" id="CAE4590441.1"/>
    </source>
</evidence>
<sequence length="545" mass="61917">MGHTARQISLAIIPKCTGFLSFIGSAYIFFDVLSSRKKRSKSVYHRIILALSISDMIASIVNVLSTWPIPSDTPNVYGASGSTQTCTVQGLFNEMGNISTPLFNASLCTYYFLVIRHGWTERRIQKVERRFYVPPIIVGLFMGFIGLPLKLYNNSGWLCWIAPYPSGCHLTDTCTRGELANIFRWVHYAIIWSAIFYVTIGMFLIYKRVLTRENRTRKFTVHESPLLKAEIKMAIQMAAEEALKEGGEMSDIDDGADDNDGENYGDHEEQYSHHQQSNISRNDNGIAQEERQNREEDAFPNTYWGMTGRKQNEKGKKKRRKKSKSRKVANQAMLFVGALYLTWIFTTLTRIFQITQGKTYYPLLVLMATFFPLQGFFNASIYLRPRYLRIRSANPDMPRRTALYCTLTCRNEENAVFSRKGSSSRDDRSMNSQASTGASTTLGSFFNLNVESGGNHWASPLSASFVDIFRRRRSTSNSGGSLRHSISTREQACGADRFFNDEKRNSDKGKDKSRQVHCDGIDDDKGNKEVVIVEASKDNQHVHFS</sequence>
<feature type="transmembrane region" description="Helical" evidence="6">
    <location>
        <begin position="47"/>
        <end position="67"/>
    </location>
</feature>
<feature type="compositionally biased region" description="Polar residues" evidence="5">
    <location>
        <begin position="273"/>
        <end position="285"/>
    </location>
</feature>
<name>A0A7S4QQ25_9STRA</name>
<organism evidence="7">
    <name type="scientific">Ditylum brightwellii</name>
    <dbReference type="NCBI Taxonomy" id="49249"/>
    <lineage>
        <taxon>Eukaryota</taxon>
        <taxon>Sar</taxon>
        <taxon>Stramenopiles</taxon>
        <taxon>Ochrophyta</taxon>
        <taxon>Bacillariophyta</taxon>
        <taxon>Mediophyceae</taxon>
        <taxon>Lithodesmiophycidae</taxon>
        <taxon>Lithodesmiales</taxon>
        <taxon>Lithodesmiaceae</taxon>
        <taxon>Ditylum</taxon>
    </lineage>
</organism>
<keyword evidence="3 6" id="KW-1133">Transmembrane helix</keyword>
<dbReference type="GO" id="GO:0004930">
    <property type="term" value="F:G protein-coupled receptor activity"/>
    <property type="evidence" value="ECO:0007669"/>
    <property type="project" value="TreeGrafter"/>
</dbReference>
<keyword evidence="2 6" id="KW-0812">Transmembrane</keyword>
<evidence type="ECO:0000256" key="4">
    <source>
        <dbReference type="ARBA" id="ARBA00023136"/>
    </source>
</evidence>
<proteinExistence type="predicted"/>
<gene>
    <name evidence="7" type="ORF">DBRI00130_LOCUS6144</name>
</gene>
<evidence type="ECO:0000256" key="1">
    <source>
        <dbReference type="ARBA" id="ARBA00004141"/>
    </source>
</evidence>
<dbReference type="GO" id="GO:0007189">
    <property type="term" value="P:adenylate cyclase-activating G protein-coupled receptor signaling pathway"/>
    <property type="evidence" value="ECO:0007669"/>
    <property type="project" value="TreeGrafter"/>
</dbReference>
<comment type="subcellular location">
    <subcellularLocation>
        <location evidence="1">Membrane</location>
        <topology evidence="1">Multi-pass membrane protein</topology>
    </subcellularLocation>
</comment>